<evidence type="ECO:0000259" key="1">
    <source>
        <dbReference type="Pfam" id="PF00535"/>
    </source>
</evidence>
<dbReference type="InterPro" id="IPR029044">
    <property type="entry name" value="Nucleotide-diphossugar_trans"/>
</dbReference>
<comment type="caution">
    <text evidence="2">The sequence shown here is derived from an EMBL/GenBank/DDBJ whole genome shotgun (WGS) entry which is preliminary data.</text>
</comment>
<dbReference type="InterPro" id="IPR001173">
    <property type="entry name" value="Glyco_trans_2-like"/>
</dbReference>
<keyword evidence="3" id="KW-1185">Reference proteome</keyword>
<proteinExistence type="predicted"/>
<sequence length="297" mass="34859">MNVTALIVTFNRLNKLKDTVMATRRLPFQHIVIVNNASCDGTKEWLETIDDSRVSILHKNNNNGGAGGFHYGSEFISKSILTDWVIFYDDDAYPCEDFLVCFERMNPNINEIYCSVVKNKEGEVCRMNLPWKLKPASFFENIKYLRDPSTFTAEPGLSSEVISFSFVGAVIPAKLLSETYTFIKEELFLYYDDVYYSSYLNLMGYKINFRIELEFIHDVKAFTNWDNQEWKIYYLSRNLFLSKYLYHNFDYFSSNSKVFRLIKYFLVGSTCKNKKRYYGYLIKGIFHGIKKISGYNH</sequence>
<accession>A0ABX0RQ20</accession>
<reference evidence="2 3" key="1">
    <citation type="journal article" date="2019" name="bioRxiv">
        <title>Bacteria contribute to plant secondary compound degradation in a generalist herbivore system.</title>
        <authorList>
            <person name="Francoeur C.B."/>
            <person name="Khadempour L."/>
            <person name="Moreira-Soto R.D."/>
            <person name="Gotting K."/>
            <person name="Book A.J."/>
            <person name="Pinto-Tomas A.A."/>
            <person name="Keefover-Ring K."/>
            <person name="Currie C.R."/>
        </authorList>
    </citation>
    <scope>NUCLEOTIDE SEQUENCE [LARGE SCALE GENOMIC DNA]</scope>
    <source>
        <strain evidence="2">Al-1710</strain>
    </source>
</reference>
<dbReference type="Proteomes" id="UP001515780">
    <property type="component" value="Unassembled WGS sequence"/>
</dbReference>
<gene>
    <name evidence="2" type="ORF">F3J37_04205</name>
</gene>
<evidence type="ECO:0000313" key="2">
    <source>
        <dbReference type="EMBL" id="NIG17879.1"/>
    </source>
</evidence>
<dbReference type="EMBL" id="VWXC01000002">
    <property type="protein sequence ID" value="NIG17879.1"/>
    <property type="molecule type" value="Genomic_DNA"/>
</dbReference>
<dbReference type="Gene3D" id="3.90.550.10">
    <property type="entry name" value="Spore Coat Polysaccharide Biosynthesis Protein SpsA, Chain A"/>
    <property type="match status" value="1"/>
</dbReference>
<name>A0ABX0RQ20_9GAMM</name>
<dbReference type="Pfam" id="PF00535">
    <property type="entry name" value="Glycos_transf_2"/>
    <property type="match status" value="1"/>
</dbReference>
<feature type="domain" description="Glycosyltransferase 2-like" evidence="1">
    <location>
        <begin position="5"/>
        <end position="125"/>
    </location>
</feature>
<protein>
    <submittedName>
        <fullName evidence="2">Glycosyltransferase</fullName>
    </submittedName>
</protein>
<evidence type="ECO:0000313" key="3">
    <source>
        <dbReference type="Proteomes" id="UP001515780"/>
    </source>
</evidence>
<dbReference type="SUPFAM" id="SSF53448">
    <property type="entry name" value="Nucleotide-diphospho-sugar transferases"/>
    <property type="match status" value="1"/>
</dbReference>
<dbReference type="RefSeq" id="WP_166932067.1">
    <property type="nucleotide sequence ID" value="NZ_VWXC01000002.1"/>
</dbReference>
<organism evidence="2 3">
    <name type="scientific">Candidatus Pantoea communis</name>
    <dbReference type="NCBI Taxonomy" id="2608354"/>
    <lineage>
        <taxon>Bacteria</taxon>
        <taxon>Pseudomonadati</taxon>
        <taxon>Pseudomonadota</taxon>
        <taxon>Gammaproteobacteria</taxon>
        <taxon>Enterobacterales</taxon>
        <taxon>Erwiniaceae</taxon>
        <taxon>Pantoea</taxon>
    </lineage>
</organism>